<organism evidence="1 2">
    <name type="scientific">Chaenocephalus aceratus</name>
    <name type="common">Blackfin icefish</name>
    <name type="synonym">Chaenichthys aceratus</name>
    <dbReference type="NCBI Taxonomy" id="36190"/>
    <lineage>
        <taxon>Eukaryota</taxon>
        <taxon>Metazoa</taxon>
        <taxon>Chordata</taxon>
        <taxon>Craniata</taxon>
        <taxon>Vertebrata</taxon>
        <taxon>Euteleostomi</taxon>
        <taxon>Actinopterygii</taxon>
        <taxon>Neopterygii</taxon>
        <taxon>Teleostei</taxon>
        <taxon>Neoteleostei</taxon>
        <taxon>Acanthomorphata</taxon>
        <taxon>Eupercaria</taxon>
        <taxon>Perciformes</taxon>
        <taxon>Notothenioidei</taxon>
        <taxon>Channichthyidae</taxon>
        <taxon>Chaenocephalus</taxon>
    </lineage>
</organism>
<sequence>FLLIFRKSAAGELAEDSGLYRRLHRGGVKGAKTFFEAKVQAISESNRFETEIRQEQEEKKKQLEEQKVRRAAFKDLQSAFK</sequence>
<comment type="caution">
    <text evidence="1">The sequence shown here is derived from an EMBL/GenBank/DDBJ whole genome shotgun (WGS) entry which is preliminary data.</text>
</comment>
<dbReference type="EMBL" id="CM043791">
    <property type="protein sequence ID" value="KAI4824288.1"/>
    <property type="molecule type" value="Genomic_DNA"/>
</dbReference>
<protein>
    <submittedName>
        <fullName evidence="1">Uncharacterized protein</fullName>
    </submittedName>
</protein>
<reference evidence="1" key="1">
    <citation type="submission" date="2022-05" db="EMBL/GenBank/DDBJ databases">
        <title>Chromosome-level genome of Chaenocephalus aceratus.</title>
        <authorList>
            <person name="Park H."/>
        </authorList>
    </citation>
    <scope>NUCLEOTIDE SEQUENCE</scope>
    <source>
        <strain evidence="1">KU_202001</strain>
    </source>
</reference>
<feature type="non-terminal residue" evidence="1">
    <location>
        <position position="1"/>
    </location>
</feature>
<dbReference type="Proteomes" id="UP001057452">
    <property type="component" value="Chromosome 7"/>
</dbReference>
<evidence type="ECO:0000313" key="1">
    <source>
        <dbReference type="EMBL" id="KAI4824288.1"/>
    </source>
</evidence>
<gene>
    <name evidence="1" type="ORF">KUCAC02_012811</name>
</gene>
<keyword evidence="2" id="KW-1185">Reference proteome</keyword>
<name>A0ACB9XD24_CHAAC</name>
<evidence type="ECO:0000313" key="2">
    <source>
        <dbReference type="Proteomes" id="UP001057452"/>
    </source>
</evidence>
<proteinExistence type="predicted"/>
<accession>A0ACB9XD24</accession>